<dbReference type="Gene3D" id="3.90.79.10">
    <property type="entry name" value="Nucleoside Triphosphate Pyrophosphohydrolase"/>
    <property type="match status" value="1"/>
</dbReference>
<keyword evidence="7" id="KW-0464">Manganese</keyword>
<evidence type="ECO:0000256" key="4">
    <source>
        <dbReference type="ARBA" id="ARBA00022490"/>
    </source>
</evidence>
<evidence type="ECO:0000256" key="9">
    <source>
        <dbReference type="ARBA" id="ARBA00023235"/>
    </source>
</evidence>
<evidence type="ECO:0000256" key="10">
    <source>
        <dbReference type="NCBIfam" id="TIGR02150"/>
    </source>
</evidence>
<evidence type="ECO:0000256" key="6">
    <source>
        <dbReference type="ARBA" id="ARBA00022842"/>
    </source>
</evidence>
<accession>A0A1T5PAM5</accession>
<dbReference type="GO" id="GO:0004452">
    <property type="term" value="F:isopentenyl-diphosphate delta-isomerase activity"/>
    <property type="evidence" value="ECO:0007669"/>
    <property type="project" value="UniProtKB-UniRule"/>
</dbReference>
<dbReference type="GO" id="GO:0005737">
    <property type="term" value="C:cytoplasm"/>
    <property type="evidence" value="ECO:0007669"/>
    <property type="project" value="TreeGrafter"/>
</dbReference>
<sequence length="177" mass="20031">MKSPDVILVNEQDEAIGTMEKMEAHEKGLLHRAFSVFIINDAGEILLQRRALEKYHSAGLWTNACCSHPYPGEDTASAAHRRLKEEMGFDCDLQEIFSFTYRTGFDNGLTEHEFDHVLLGTYNGSIFPEASEVCDYRYLSPGEILELMEKEPAAFTIWFHRALPLVLQYLGTPVSAV</sequence>
<evidence type="ECO:0000256" key="8">
    <source>
        <dbReference type="ARBA" id="ARBA00023229"/>
    </source>
</evidence>
<dbReference type="EC" id="5.3.3.2" evidence="3 10"/>
<dbReference type="InterPro" id="IPR015797">
    <property type="entry name" value="NUDIX_hydrolase-like_dom_sf"/>
</dbReference>
<keyword evidence="6" id="KW-0460">Magnesium</keyword>
<evidence type="ECO:0000256" key="11">
    <source>
        <dbReference type="PIRSR" id="PIRSR018427-1"/>
    </source>
</evidence>
<keyword evidence="8" id="KW-0414">Isoprene biosynthesis</keyword>
<dbReference type="GO" id="GO:0050992">
    <property type="term" value="P:dimethylallyl diphosphate biosynthetic process"/>
    <property type="evidence" value="ECO:0007669"/>
    <property type="project" value="UniProtKB-UniPathway"/>
</dbReference>
<gene>
    <name evidence="13" type="ORF">SAMN05660461_5556</name>
</gene>
<dbReference type="PIRSF" id="PIRSF018427">
    <property type="entry name" value="Isopntndiph_ism"/>
    <property type="match status" value="1"/>
</dbReference>
<feature type="active site" evidence="11">
    <location>
        <position position="113"/>
    </location>
</feature>
<evidence type="ECO:0000256" key="7">
    <source>
        <dbReference type="ARBA" id="ARBA00023211"/>
    </source>
</evidence>
<protein>
    <recommendedName>
        <fullName evidence="3 10">Isopentenyl-diphosphate delta-isomerase</fullName>
        <ecNumber evidence="3 10">5.3.3.2</ecNumber>
    </recommendedName>
</protein>
<keyword evidence="14" id="KW-1185">Reference proteome</keyword>
<dbReference type="GO" id="GO:0009240">
    <property type="term" value="P:isopentenyl diphosphate biosynthetic process"/>
    <property type="evidence" value="ECO:0007669"/>
    <property type="project" value="TreeGrafter"/>
</dbReference>
<evidence type="ECO:0000259" key="12">
    <source>
        <dbReference type="PROSITE" id="PS51462"/>
    </source>
</evidence>
<organism evidence="13 14">
    <name type="scientific">Chitinophaga ginsengisegetis</name>
    <dbReference type="NCBI Taxonomy" id="393003"/>
    <lineage>
        <taxon>Bacteria</taxon>
        <taxon>Pseudomonadati</taxon>
        <taxon>Bacteroidota</taxon>
        <taxon>Chitinophagia</taxon>
        <taxon>Chitinophagales</taxon>
        <taxon>Chitinophagaceae</taxon>
        <taxon>Chitinophaga</taxon>
    </lineage>
</organism>
<name>A0A1T5PAM5_9BACT</name>
<dbReference type="NCBIfam" id="NF002995">
    <property type="entry name" value="PRK03759.1"/>
    <property type="match status" value="1"/>
</dbReference>
<dbReference type="Pfam" id="PF00293">
    <property type="entry name" value="NUDIX"/>
    <property type="match status" value="1"/>
</dbReference>
<dbReference type="GO" id="GO:0046872">
    <property type="term" value="F:metal ion binding"/>
    <property type="evidence" value="ECO:0007669"/>
    <property type="project" value="UniProtKB-KW"/>
</dbReference>
<dbReference type="InterPro" id="IPR000086">
    <property type="entry name" value="NUDIX_hydrolase_dom"/>
</dbReference>
<keyword evidence="9 13" id="KW-0413">Isomerase</keyword>
<evidence type="ECO:0000313" key="14">
    <source>
        <dbReference type="Proteomes" id="UP000190166"/>
    </source>
</evidence>
<dbReference type="HAMAP" id="MF_00202">
    <property type="entry name" value="Idi"/>
    <property type="match status" value="1"/>
</dbReference>
<dbReference type="Proteomes" id="UP000190166">
    <property type="component" value="Unassembled WGS sequence"/>
</dbReference>
<dbReference type="InterPro" id="IPR011876">
    <property type="entry name" value="IsopentenylPP_isomerase_typ1"/>
</dbReference>
<dbReference type="STRING" id="393003.SAMN05660461_5556"/>
<dbReference type="RefSeq" id="WP_079472817.1">
    <property type="nucleotide sequence ID" value="NZ_FUZZ01000005.1"/>
</dbReference>
<dbReference type="CDD" id="cd02885">
    <property type="entry name" value="NUDIX_IPP_Isomerase"/>
    <property type="match status" value="1"/>
</dbReference>
<keyword evidence="4" id="KW-0963">Cytoplasm</keyword>
<dbReference type="PANTHER" id="PTHR10885:SF0">
    <property type="entry name" value="ISOPENTENYL-DIPHOSPHATE DELTA-ISOMERASE"/>
    <property type="match status" value="1"/>
</dbReference>
<evidence type="ECO:0000256" key="5">
    <source>
        <dbReference type="ARBA" id="ARBA00022723"/>
    </source>
</evidence>
<comment type="pathway">
    <text evidence="1">Isoprenoid biosynthesis; dimethylallyl diphosphate biosynthesis; dimethylallyl diphosphate from isopentenyl diphosphate: step 1/1.</text>
</comment>
<dbReference type="UniPathway" id="UPA00059">
    <property type="reaction ID" value="UER00104"/>
</dbReference>
<feature type="active site" evidence="11">
    <location>
        <position position="66"/>
    </location>
</feature>
<keyword evidence="5" id="KW-0479">Metal-binding</keyword>
<evidence type="ECO:0000256" key="1">
    <source>
        <dbReference type="ARBA" id="ARBA00004826"/>
    </source>
</evidence>
<dbReference type="NCBIfam" id="TIGR02150">
    <property type="entry name" value="IPP_isom_1"/>
    <property type="match status" value="1"/>
</dbReference>
<comment type="similarity">
    <text evidence="2">Belongs to the IPP isomerase type 1 family.</text>
</comment>
<dbReference type="AlphaFoldDB" id="A0A1T5PAM5"/>
<evidence type="ECO:0000256" key="3">
    <source>
        <dbReference type="ARBA" id="ARBA00012057"/>
    </source>
</evidence>
<dbReference type="PANTHER" id="PTHR10885">
    <property type="entry name" value="ISOPENTENYL-DIPHOSPHATE DELTA-ISOMERASE"/>
    <property type="match status" value="1"/>
</dbReference>
<evidence type="ECO:0000256" key="2">
    <source>
        <dbReference type="ARBA" id="ARBA00007579"/>
    </source>
</evidence>
<proteinExistence type="inferred from homology"/>
<dbReference type="InterPro" id="IPR056375">
    <property type="entry name" value="Idi_bact"/>
</dbReference>
<reference evidence="13 14" key="1">
    <citation type="submission" date="2017-02" db="EMBL/GenBank/DDBJ databases">
        <authorList>
            <person name="Peterson S.W."/>
        </authorList>
    </citation>
    <scope>NUCLEOTIDE SEQUENCE [LARGE SCALE GENOMIC DNA]</scope>
    <source>
        <strain evidence="13 14">DSM 18108</strain>
    </source>
</reference>
<dbReference type="PROSITE" id="PS51462">
    <property type="entry name" value="NUDIX"/>
    <property type="match status" value="1"/>
</dbReference>
<dbReference type="EMBL" id="FUZZ01000005">
    <property type="protein sequence ID" value="SKD09667.1"/>
    <property type="molecule type" value="Genomic_DNA"/>
</dbReference>
<feature type="domain" description="Nudix hydrolase" evidence="12">
    <location>
        <begin position="29"/>
        <end position="161"/>
    </location>
</feature>
<dbReference type="SUPFAM" id="SSF55811">
    <property type="entry name" value="Nudix"/>
    <property type="match status" value="1"/>
</dbReference>
<evidence type="ECO:0000313" key="13">
    <source>
        <dbReference type="EMBL" id="SKD09667.1"/>
    </source>
</evidence>